<dbReference type="PANTHER" id="PTHR12215:SF10">
    <property type="entry name" value="L-AMINOADIPATE-SEMIALDEHYDE DEHYDROGENASE-PHOSPHOPANTETHEINYL TRANSFERASE"/>
    <property type="match status" value="1"/>
</dbReference>
<feature type="domain" description="4'-phosphopantetheinyl transferase" evidence="4">
    <location>
        <begin position="146"/>
        <end position="222"/>
    </location>
</feature>
<keyword evidence="2 5" id="KW-0808">Transferase</keyword>
<dbReference type="RefSeq" id="WP_086725587.1">
    <property type="nucleotide sequence ID" value="NZ_MUBM01000096.1"/>
</dbReference>
<evidence type="ECO:0000259" key="4">
    <source>
        <dbReference type="Pfam" id="PF01648"/>
    </source>
</evidence>
<gene>
    <name evidence="5" type="ORF">ABT317_19080</name>
</gene>
<dbReference type="SUPFAM" id="SSF56214">
    <property type="entry name" value="4'-phosphopantetheinyl transferase"/>
    <property type="match status" value="2"/>
</dbReference>
<dbReference type="InterPro" id="IPR008278">
    <property type="entry name" value="4-PPantetheinyl_Trfase_dom"/>
</dbReference>
<dbReference type="InterPro" id="IPR050559">
    <property type="entry name" value="P-Pant_transferase_sf"/>
</dbReference>
<protein>
    <submittedName>
        <fullName evidence="5">4'-phosphopantetheinyl transferase superfamily protein</fullName>
    </submittedName>
</protein>
<evidence type="ECO:0000256" key="1">
    <source>
        <dbReference type="ARBA" id="ARBA00010990"/>
    </source>
</evidence>
<dbReference type="Gene3D" id="3.90.470.20">
    <property type="entry name" value="4'-phosphopantetheinyl transferase domain"/>
    <property type="match status" value="2"/>
</dbReference>
<sequence>MTAGHGAPGTSALGPPLGEPIAVTPKGDSWDRVRDDLATLGSAIVHARLSDLETHLPSGDGLRALLGRDWTRYLDLTHADVRHRYAASRMLLKYAAGAVLDGDPDELELAYGPTGRPYLRGCDQIDISLSHTDDLLLVGLTTRGLIGVDAERADRDMYDSGLGRHICTPYELVLLAGMAPEERNQGLVRLWTLKEAYSKAIGQGMQFRFTEFGFGPDGRPVRVQRPDGTEGTGDEWLFRTVVLDGGHDSGYFVSAAVYDAGFGPLWDTHITTMLDQDCVEAVTEALDRVDTGEHPAGDQGGAMWSPS</sequence>
<dbReference type="InterPro" id="IPR037143">
    <property type="entry name" value="4-PPantetheinyl_Trfase_dom_sf"/>
</dbReference>
<dbReference type="Pfam" id="PF01648">
    <property type="entry name" value="ACPS"/>
    <property type="match status" value="1"/>
</dbReference>
<dbReference type="Proteomes" id="UP001458415">
    <property type="component" value="Unassembled WGS sequence"/>
</dbReference>
<keyword evidence="6" id="KW-1185">Reference proteome</keyword>
<comment type="similarity">
    <text evidence="1">Belongs to the P-Pant transferase superfamily. Gsp/Sfp/HetI/AcpT family.</text>
</comment>
<evidence type="ECO:0000313" key="5">
    <source>
        <dbReference type="EMBL" id="MER6979033.1"/>
    </source>
</evidence>
<dbReference type="EMBL" id="JBEPCU010000310">
    <property type="protein sequence ID" value="MER6979033.1"/>
    <property type="molecule type" value="Genomic_DNA"/>
</dbReference>
<dbReference type="PANTHER" id="PTHR12215">
    <property type="entry name" value="PHOSPHOPANTETHEINE TRANSFERASE"/>
    <property type="match status" value="1"/>
</dbReference>
<organism evidence="5 6">
    <name type="scientific">Streptomyces carpinensis</name>
    <dbReference type="NCBI Taxonomy" id="66369"/>
    <lineage>
        <taxon>Bacteria</taxon>
        <taxon>Bacillati</taxon>
        <taxon>Actinomycetota</taxon>
        <taxon>Actinomycetes</taxon>
        <taxon>Kitasatosporales</taxon>
        <taxon>Streptomycetaceae</taxon>
        <taxon>Streptomyces</taxon>
    </lineage>
</organism>
<evidence type="ECO:0000256" key="2">
    <source>
        <dbReference type="ARBA" id="ARBA00022679"/>
    </source>
</evidence>
<reference evidence="5 6" key="1">
    <citation type="submission" date="2024-06" db="EMBL/GenBank/DDBJ databases">
        <title>The Natural Products Discovery Center: Release of the First 8490 Sequenced Strains for Exploring Actinobacteria Biosynthetic Diversity.</title>
        <authorList>
            <person name="Kalkreuter E."/>
            <person name="Kautsar S.A."/>
            <person name="Yang D."/>
            <person name="Bader C.D."/>
            <person name="Teijaro C.N."/>
            <person name="Fluegel L."/>
            <person name="Davis C.M."/>
            <person name="Simpson J.R."/>
            <person name="Lauterbach L."/>
            <person name="Steele A.D."/>
            <person name="Gui C."/>
            <person name="Meng S."/>
            <person name="Li G."/>
            <person name="Viehrig K."/>
            <person name="Ye F."/>
            <person name="Su P."/>
            <person name="Kiefer A.F."/>
            <person name="Nichols A."/>
            <person name="Cepeda A.J."/>
            <person name="Yan W."/>
            <person name="Fan B."/>
            <person name="Jiang Y."/>
            <person name="Adhikari A."/>
            <person name="Zheng C.-J."/>
            <person name="Schuster L."/>
            <person name="Cowan T.M."/>
            <person name="Smanski M.J."/>
            <person name="Chevrette M.G."/>
            <person name="De Carvalho L.P.S."/>
            <person name="Shen B."/>
        </authorList>
    </citation>
    <scope>NUCLEOTIDE SEQUENCE [LARGE SCALE GENOMIC DNA]</scope>
    <source>
        <strain evidence="5 6">NPDC000634</strain>
    </source>
</reference>
<dbReference type="GO" id="GO:0016740">
    <property type="term" value="F:transferase activity"/>
    <property type="evidence" value="ECO:0007669"/>
    <property type="project" value="UniProtKB-KW"/>
</dbReference>
<name>A0ABV1W4C0_9ACTN</name>
<feature type="region of interest" description="Disordered" evidence="3">
    <location>
        <begin position="1"/>
        <end position="28"/>
    </location>
</feature>
<evidence type="ECO:0000313" key="6">
    <source>
        <dbReference type="Proteomes" id="UP001458415"/>
    </source>
</evidence>
<comment type="caution">
    <text evidence="5">The sequence shown here is derived from an EMBL/GenBank/DDBJ whole genome shotgun (WGS) entry which is preliminary data.</text>
</comment>
<accession>A0ABV1W4C0</accession>
<evidence type="ECO:0000256" key="3">
    <source>
        <dbReference type="SAM" id="MobiDB-lite"/>
    </source>
</evidence>
<proteinExistence type="inferred from homology"/>